<proteinExistence type="predicted"/>
<sequence>MEKTIQIYQVRNKEKRIQNDIFEKIGKLYRIELHKINIDELHEINDKRVHILIFDSIEVEEIKYTNIEPLQNNNKHLYTMVVLRGMTEKKAIKLFDKHIDYLCEGNLSDGYIIGLLKTILKRKSEKYFVETMDYFKNIKVDSILREVYISDKLVETSNKEFKLIKYLVRNHEDFKKKIDVFKSIWGYEEDTSRILDQYLHRIKKKIGDEVIVVKDKVKGLKLL</sequence>
<dbReference type="OrthoDB" id="9790442at2"/>
<evidence type="ECO:0000313" key="5">
    <source>
        <dbReference type="Proteomes" id="UP000291072"/>
    </source>
</evidence>
<dbReference type="RefSeq" id="WP_131613446.1">
    <property type="nucleotide sequence ID" value="NZ_PSZP01000013.1"/>
</dbReference>
<dbReference type="EMBL" id="PSZP01000013">
    <property type="protein sequence ID" value="TCG11101.1"/>
    <property type="molecule type" value="Genomic_DNA"/>
</dbReference>
<dbReference type="AlphaFoldDB" id="A0A4R0XVW9"/>
<dbReference type="InterPro" id="IPR036388">
    <property type="entry name" value="WH-like_DNA-bd_sf"/>
</dbReference>
<comment type="caution">
    <text evidence="4">The sequence shown here is derived from an EMBL/GenBank/DDBJ whole genome shotgun (WGS) entry which is preliminary data.</text>
</comment>
<evidence type="ECO:0000256" key="2">
    <source>
        <dbReference type="PROSITE-ProRule" id="PRU01091"/>
    </source>
</evidence>
<keyword evidence="1 2" id="KW-0238">DNA-binding</keyword>
<protein>
    <recommendedName>
        <fullName evidence="3">OmpR/PhoB-type domain-containing protein</fullName>
    </recommendedName>
</protein>
<evidence type="ECO:0000259" key="3">
    <source>
        <dbReference type="PROSITE" id="PS51755"/>
    </source>
</evidence>
<dbReference type="SUPFAM" id="SSF46894">
    <property type="entry name" value="C-terminal effector domain of the bipartite response regulators"/>
    <property type="match status" value="1"/>
</dbReference>
<name>A0A4R0XVW9_9MOLU</name>
<dbReference type="Pfam" id="PF00486">
    <property type="entry name" value="Trans_reg_C"/>
    <property type="match status" value="1"/>
</dbReference>
<evidence type="ECO:0000313" key="4">
    <source>
        <dbReference type="EMBL" id="TCG11101.1"/>
    </source>
</evidence>
<dbReference type="Gene3D" id="1.10.10.10">
    <property type="entry name" value="Winged helix-like DNA-binding domain superfamily/Winged helix DNA-binding domain"/>
    <property type="match status" value="1"/>
</dbReference>
<organism evidence="4 5">
    <name type="scientific">Mycoplasma todarodis</name>
    <dbReference type="NCBI Taxonomy" id="1937191"/>
    <lineage>
        <taxon>Bacteria</taxon>
        <taxon>Bacillati</taxon>
        <taxon>Mycoplasmatota</taxon>
        <taxon>Mollicutes</taxon>
        <taxon>Mycoplasmataceae</taxon>
        <taxon>Mycoplasma</taxon>
    </lineage>
</organism>
<keyword evidence="5" id="KW-1185">Reference proteome</keyword>
<feature type="DNA-binding region" description="OmpR/PhoB-type" evidence="2">
    <location>
        <begin position="130"/>
        <end position="223"/>
    </location>
</feature>
<dbReference type="PROSITE" id="PS51755">
    <property type="entry name" value="OMPR_PHOB"/>
    <property type="match status" value="1"/>
</dbReference>
<reference evidence="4 5" key="1">
    <citation type="submission" date="2018-02" db="EMBL/GenBank/DDBJ databases">
        <title>Mycoplasma marinum and Mycoplasma todarodis sp. nov., moderately halophilic and psychrotolerant mycoplasmas isolated from cephalopods.</title>
        <authorList>
            <person name="Viver T."/>
        </authorList>
    </citation>
    <scope>NUCLEOTIDE SEQUENCE [LARGE SCALE GENOMIC DNA]</scope>
    <source>
        <strain evidence="4 5">5H</strain>
    </source>
</reference>
<evidence type="ECO:0000256" key="1">
    <source>
        <dbReference type="ARBA" id="ARBA00023125"/>
    </source>
</evidence>
<gene>
    <name evidence="4" type="ORF">C4B25_02310</name>
</gene>
<dbReference type="InterPro" id="IPR016032">
    <property type="entry name" value="Sig_transdc_resp-reg_C-effctor"/>
</dbReference>
<dbReference type="GO" id="GO:0000160">
    <property type="term" value="P:phosphorelay signal transduction system"/>
    <property type="evidence" value="ECO:0007669"/>
    <property type="project" value="InterPro"/>
</dbReference>
<dbReference type="InterPro" id="IPR001867">
    <property type="entry name" value="OmpR/PhoB-type_DNA-bd"/>
</dbReference>
<dbReference type="GO" id="GO:0003677">
    <property type="term" value="F:DNA binding"/>
    <property type="evidence" value="ECO:0007669"/>
    <property type="project" value="UniProtKB-UniRule"/>
</dbReference>
<dbReference type="SMART" id="SM00862">
    <property type="entry name" value="Trans_reg_C"/>
    <property type="match status" value="1"/>
</dbReference>
<accession>A0A4R0XVW9</accession>
<dbReference type="GO" id="GO:0006355">
    <property type="term" value="P:regulation of DNA-templated transcription"/>
    <property type="evidence" value="ECO:0007669"/>
    <property type="project" value="InterPro"/>
</dbReference>
<dbReference type="Proteomes" id="UP000291072">
    <property type="component" value="Unassembled WGS sequence"/>
</dbReference>
<feature type="domain" description="OmpR/PhoB-type" evidence="3">
    <location>
        <begin position="130"/>
        <end position="223"/>
    </location>
</feature>